<evidence type="ECO:0000313" key="2">
    <source>
        <dbReference type="EMBL" id="ACJ27925.1"/>
    </source>
</evidence>
<dbReference type="HOGENOM" id="CLU_200565_0_0_6"/>
<dbReference type="AlphaFoldDB" id="B8CJG3"/>
<protein>
    <submittedName>
        <fullName evidence="2">Uncharacterized protein</fullName>
    </submittedName>
</protein>
<organism evidence="2 3">
    <name type="scientific">Shewanella piezotolerans (strain WP3 / JCM 13877)</name>
    <dbReference type="NCBI Taxonomy" id="225849"/>
    <lineage>
        <taxon>Bacteria</taxon>
        <taxon>Pseudomonadati</taxon>
        <taxon>Pseudomonadota</taxon>
        <taxon>Gammaproteobacteria</taxon>
        <taxon>Alteromonadales</taxon>
        <taxon>Shewanellaceae</taxon>
        <taxon>Shewanella</taxon>
    </lineage>
</organism>
<name>B8CJG3_SHEPW</name>
<keyword evidence="3" id="KW-1185">Reference proteome</keyword>
<feature type="transmembrane region" description="Helical" evidence="1">
    <location>
        <begin position="12"/>
        <end position="32"/>
    </location>
</feature>
<evidence type="ECO:0000313" key="3">
    <source>
        <dbReference type="Proteomes" id="UP000000753"/>
    </source>
</evidence>
<gene>
    <name evidence="2" type="ordered locus">swp_1128</name>
</gene>
<keyword evidence="1" id="KW-1133">Transmembrane helix</keyword>
<dbReference type="Proteomes" id="UP000000753">
    <property type="component" value="Chromosome"/>
</dbReference>
<evidence type="ECO:0000256" key="1">
    <source>
        <dbReference type="SAM" id="Phobius"/>
    </source>
</evidence>
<dbReference type="EMBL" id="CP000472">
    <property type="protein sequence ID" value="ACJ27925.1"/>
    <property type="molecule type" value="Genomic_DNA"/>
</dbReference>
<accession>B8CJG3</accession>
<keyword evidence="1" id="KW-0472">Membrane</keyword>
<sequence length="74" mass="8060">MVLLQHLVIEGETMAFFVRSFLLLGAVVWLLVSLKQLVGLGVFENPGLVRDNLTLLAQALIAVVVIKTSVRAKS</sequence>
<keyword evidence="1" id="KW-0812">Transmembrane</keyword>
<feature type="transmembrane region" description="Helical" evidence="1">
    <location>
        <begin position="52"/>
        <end position="70"/>
    </location>
</feature>
<dbReference type="KEGG" id="swp:swp_1128"/>
<proteinExistence type="predicted"/>
<reference evidence="2 3" key="1">
    <citation type="journal article" date="2008" name="PLoS ONE">
        <title>Environmental adaptation: genomic analysis of the piezotolerant and psychrotolerant deep-sea iron reducing bacterium Shewanella piezotolerans WP3.</title>
        <authorList>
            <person name="Wang F."/>
            <person name="Wang J."/>
            <person name="Jian H."/>
            <person name="Zhang B."/>
            <person name="Li S."/>
            <person name="Wang F."/>
            <person name="Zeng X."/>
            <person name="Gao L."/>
            <person name="Bartlett D.H."/>
            <person name="Yu J."/>
            <person name="Hu S."/>
            <person name="Xiao X."/>
        </authorList>
    </citation>
    <scope>NUCLEOTIDE SEQUENCE [LARGE SCALE GENOMIC DNA]</scope>
    <source>
        <strain evidence="3">WP3 / JCM 13877</strain>
    </source>
</reference>